<dbReference type="InterPro" id="IPR008278">
    <property type="entry name" value="4-PPantetheinyl_Trfase_dom"/>
</dbReference>
<organism evidence="4 5">
    <name type="scientific">Actinoallomurus acaciae</name>
    <dbReference type="NCBI Taxonomy" id="502577"/>
    <lineage>
        <taxon>Bacteria</taxon>
        <taxon>Bacillati</taxon>
        <taxon>Actinomycetota</taxon>
        <taxon>Actinomycetes</taxon>
        <taxon>Streptosporangiales</taxon>
        <taxon>Thermomonosporaceae</taxon>
        <taxon>Actinoallomurus</taxon>
    </lineage>
</organism>
<evidence type="ECO:0000256" key="1">
    <source>
        <dbReference type="ARBA" id="ARBA00022679"/>
    </source>
</evidence>
<proteinExistence type="predicted"/>
<dbReference type="RefSeq" id="WP_378209349.1">
    <property type="nucleotide sequence ID" value="NZ_JBHLZP010000287.1"/>
</dbReference>
<gene>
    <name evidence="4" type="ORF">ACFFNX_30620</name>
</gene>
<evidence type="ECO:0000313" key="5">
    <source>
        <dbReference type="Proteomes" id="UP001589627"/>
    </source>
</evidence>
<feature type="domain" description="4'-phosphopantetheinyl transferase" evidence="2">
    <location>
        <begin position="85"/>
        <end position="160"/>
    </location>
</feature>
<keyword evidence="1 4" id="KW-0808">Transferase</keyword>
<reference evidence="4 5" key="1">
    <citation type="submission" date="2024-09" db="EMBL/GenBank/DDBJ databases">
        <authorList>
            <person name="Sun Q."/>
            <person name="Mori K."/>
        </authorList>
    </citation>
    <scope>NUCLEOTIDE SEQUENCE [LARGE SCALE GENOMIC DNA]</scope>
    <source>
        <strain evidence="4 5">TBRC 0563</strain>
    </source>
</reference>
<dbReference type="SUPFAM" id="SSF56214">
    <property type="entry name" value="4'-phosphopantetheinyl transferase"/>
    <property type="match status" value="1"/>
</dbReference>
<evidence type="ECO:0000259" key="2">
    <source>
        <dbReference type="Pfam" id="PF01648"/>
    </source>
</evidence>
<name>A0ABV5YPQ2_9ACTN</name>
<evidence type="ECO:0000313" key="4">
    <source>
        <dbReference type="EMBL" id="MFB9836536.1"/>
    </source>
</evidence>
<dbReference type="InterPro" id="IPR037143">
    <property type="entry name" value="4-PPantetheinyl_Trfase_dom_sf"/>
</dbReference>
<dbReference type="Pfam" id="PF17837">
    <property type="entry name" value="4PPT_N"/>
    <property type="match status" value="1"/>
</dbReference>
<dbReference type="GO" id="GO:0016740">
    <property type="term" value="F:transferase activity"/>
    <property type="evidence" value="ECO:0007669"/>
    <property type="project" value="UniProtKB-KW"/>
</dbReference>
<protein>
    <submittedName>
        <fullName evidence="4">4'-phosphopantetheinyl transferase superfamily protein</fullName>
    </submittedName>
</protein>
<dbReference type="InterPro" id="IPR041354">
    <property type="entry name" value="4PPT_N"/>
</dbReference>
<evidence type="ECO:0000259" key="3">
    <source>
        <dbReference type="Pfam" id="PF17837"/>
    </source>
</evidence>
<feature type="domain" description="4'-phosphopantetheinyl transferase N-terminal" evidence="3">
    <location>
        <begin position="27"/>
        <end position="79"/>
    </location>
</feature>
<dbReference type="InterPro" id="IPR003542">
    <property type="entry name" value="Enbac_synth_compD-like"/>
</dbReference>
<dbReference type="Pfam" id="PF01648">
    <property type="entry name" value="ACPS"/>
    <property type="match status" value="1"/>
</dbReference>
<dbReference type="Proteomes" id="UP001589627">
    <property type="component" value="Unassembled WGS sequence"/>
</dbReference>
<dbReference type="PANTHER" id="PTHR38096">
    <property type="entry name" value="ENTEROBACTIN SYNTHASE COMPONENT D"/>
    <property type="match status" value="1"/>
</dbReference>
<keyword evidence="5" id="KW-1185">Reference proteome</keyword>
<sequence length="185" mass="19756">MVPAGLEVPTGAWTEWRPVRRPYGPVQQFAAGRRAAAAALTPAGAADRIVPREPDGRPRFPRGFAGSIAHTDRLAIAVVVPGAAAVGVDIESAVISPRVAGFVLRGQERRTLLPPAGAYTPRELFAAKEAAFKALYGTGTLGEFLFWRIELGRSDDGLIASYRSVSVPVWVHSDEGLSLAMAIRR</sequence>
<accession>A0ABV5YPQ2</accession>
<dbReference type="EMBL" id="JBHLZP010000287">
    <property type="protein sequence ID" value="MFB9836536.1"/>
    <property type="molecule type" value="Genomic_DNA"/>
</dbReference>
<dbReference type="PANTHER" id="PTHR38096:SF1">
    <property type="entry name" value="ENTEROBACTIN SYNTHASE COMPONENT D"/>
    <property type="match status" value="1"/>
</dbReference>
<comment type="caution">
    <text evidence="4">The sequence shown here is derived from an EMBL/GenBank/DDBJ whole genome shotgun (WGS) entry which is preliminary data.</text>
</comment>